<proteinExistence type="inferred from homology"/>
<keyword evidence="3" id="KW-0597">Phosphoprotein</keyword>
<dbReference type="InterPro" id="IPR051976">
    <property type="entry name" value="Synaptopodin_domain"/>
</dbReference>
<sequence>MRMSLSSSGLHELSDPGSEKEYFGETSACVGLESTTLQIWPSCKAPTPRELYISESQDEAYYGETESDTDLSGGTRNPKFHGTDRGYPRERCSLETPSRGRQKGEFYPGAVVELQLSLSDHRQRDHQAAAVSVTRGEKSSASWGNQEEEANQDLEAADSESNRQEPVRTIETQSIRLSRVKRQVLGVDELVSSSSSLGRVEVTLECPVRGQQQQQEEEVLVCRSESGLSGCDSQVEGGHTEAPPASVSFGFSSEGEEQGGEERDSDSGKDHSKPNKHRARHSTPNSSNKGVLMFKKHQQRAKKYTLVSYGTGESEPEEGEEGYDKAIEVTLLATSESELDEDFFTDTNGRAHIVTFDWDTGLLEIEKKLNDEEEMQRLPETKGKGALMFAKRRQMVDQITAEQEEMRRMGIPVEDHRDADTQQSSEVTQSTSYQMQESSYSQSSIQTKSDMSQAYIR</sequence>
<dbReference type="GO" id="GO:0015629">
    <property type="term" value="C:actin cytoskeleton"/>
    <property type="evidence" value="ECO:0007669"/>
    <property type="project" value="TreeGrafter"/>
</dbReference>
<dbReference type="PANTHER" id="PTHR24217:SF9">
    <property type="entry name" value="SYNAPTOPODIN-2"/>
    <property type="match status" value="1"/>
</dbReference>
<comment type="caution">
    <text evidence="6">The sequence shown here is derived from an EMBL/GenBank/DDBJ whole genome shotgun (WGS) entry which is preliminary data.</text>
</comment>
<feature type="compositionally biased region" description="Basic and acidic residues" evidence="5">
    <location>
        <begin position="407"/>
        <end position="420"/>
    </location>
</feature>
<dbReference type="GO" id="GO:0005634">
    <property type="term" value="C:nucleus"/>
    <property type="evidence" value="ECO:0007669"/>
    <property type="project" value="TreeGrafter"/>
</dbReference>
<feature type="compositionally biased region" description="Basic and acidic residues" evidence="5">
    <location>
        <begin position="81"/>
        <end position="93"/>
    </location>
</feature>
<feature type="region of interest" description="Disordered" evidence="5">
    <location>
        <begin position="1"/>
        <end position="23"/>
    </location>
</feature>
<keyword evidence="2" id="KW-0963">Cytoplasm</keyword>
<evidence type="ECO:0000256" key="4">
    <source>
        <dbReference type="ARBA" id="ARBA00038161"/>
    </source>
</evidence>
<dbReference type="GO" id="GO:0032233">
    <property type="term" value="P:positive regulation of actin filament bundle assembly"/>
    <property type="evidence" value="ECO:0007669"/>
    <property type="project" value="TreeGrafter"/>
</dbReference>
<dbReference type="PANTHER" id="PTHR24217">
    <property type="entry name" value="PUTATIVE-RELATED"/>
    <property type="match status" value="1"/>
</dbReference>
<feature type="region of interest" description="Disordered" evidence="5">
    <location>
        <begin position="127"/>
        <end position="170"/>
    </location>
</feature>
<feature type="compositionally biased region" description="Acidic residues" evidence="5">
    <location>
        <begin position="146"/>
        <end position="158"/>
    </location>
</feature>
<evidence type="ECO:0000313" key="7">
    <source>
        <dbReference type="Proteomes" id="UP000289886"/>
    </source>
</evidence>
<evidence type="ECO:0000256" key="3">
    <source>
        <dbReference type="ARBA" id="ARBA00022553"/>
    </source>
</evidence>
<organism evidence="6 7">
    <name type="scientific">Acipenser ruthenus</name>
    <name type="common">Sterlet sturgeon</name>
    <dbReference type="NCBI Taxonomy" id="7906"/>
    <lineage>
        <taxon>Eukaryota</taxon>
        <taxon>Metazoa</taxon>
        <taxon>Chordata</taxon>
        <taxon>Craniata</taxon>
        <taxon>Vertebrata</taxon>
        <taxon>Euteleostomi</taxon>
        <taxon>Actinopterygii</taxon>
        <taxon>Chondrostei</taxon>
        <taxon>Acipenseriformes</taxon>
        <taxon>Acipenseridae</taxon>
        <taxon>Acipenser</taxon>
    </lineage>
</organism>
<dbReference type="Proteomes" id="UP000289886">
    <property type="component" value="Unassembled WGS sequence"/>
</dbReference>
<feature type="region of interest" description="Disordered" evidence="5">
    <location>
        <begin position="231"/>
        <end position="290"/>
    </location>
</feature>
<comment type="similarity">
    <text evidence="4">Belongs to the synaptopodin family.</text>
</comment>
<dbReference type="AlphaFoldDB" id="A0A444UJ42"/>
<feature type="compositionally biased region" description="Basic and acidic residues" evidence="5">
    <location>
        <begin position="12"/>
        <end position="23"/>
    </location>
</feature>
<feature type="compositionally biased region" description="Basic and acidic residues" evidence="5">
    <location>
        <begin position="260"/>
        <end position="273"/>
    </location>
</feature>
<name>A0A444UJ42_ACIRT</name>
<accession>A0A444UJ42</accession>
<gene>
    <name evidence="6" type="ORF">EOD39_4280</name>
</gene>
<evidence type="ECO:0000256" key="5">
    <source>
        <dbReference type="SAM" id="MobiDB-lite"/>
    </source>
</evidence>
<keyword evidence="7" id="KW-1185">Reference proteome</keyword>
<dbReference type="GO" id="GO:0030018">
    <property type="term" value="C:Z disc"/>
    <property type="evidence" value="ECO:0007669"/>
    <property type="project" value="TreeGrafter"/>
</dbReference>
<protein>
    <submittedName>
        <fullName evidence="6">Synaptopodin-2</fullName>
    </submittedName>
</protein>
<feature type="region of interest" description="Disordered" evidence="5">
    <location>
        <begin position="55"/>
        <end position="105"/>
    </location>
</feature>
<evidence type="ECO:0000256" key="1">
    <source>
        <dbReference type="ARBA" id="ARBA00004496"/>
    </source>
</evidence>
<dbReference type="GO" id="GO:0003779">
    <property type="term" value="F:actin binding"/>
    <property type="evidence" value="ECO:0007669"/>
    <property type="project" value="TreeGrafter"/>
</dbReference>
<dbReference type="EMBL" id="SCEB01214465">
    <property type="protein sequence ID" value="RXM35195.1"/>
    <property type="molecule type" value="Genomic_DNA"/>
</dbReference>
<feature type="compositionally biased region" description="Low complexity" evidence="5">
    <location>
        <begin position="421"/>
        <end position="449"/>
    </location>
</feature>
<feature type="region of interest" description="Disordered" evidence="5">
    <location>
        <begin position="407"/>
        <end position="457"/>
    </location>
</feature>
<reference evidence="6 7" key="1">
    <citation type="submission" date="2019-01" db="EMBL/GenBank/DDBJ databases">
        <title>Draft Genome and Complete Hox-Cluster Characterization of the Sterlet Sturgeon (Acipenser ruthenus).</title>
        <authorList>
            <person name="Wei Q."/>
        </authorList>
    </citation>
    <scope>NUCLEOTIDE SEQUENCE [LARGE SCALE GENOMIC DNA]</scope>
    <source>
        <strain evidence="6">WHYD16114868_AA</strain>
        <tissue evidence="6">Blood</tissue>
    </source>
</reference>
<evidence type="ECO:0000313" key="6">
    <source>
        <dbReference type="EMBL" id="RXM35195.1"/>
    </source>
</evidence>
<comment type="subcellular location">
    <subcellularLocation>
        <location evidence="1">Cytoplasm</location>
    </subcellularLocation>
</comment>
<evidence type="ECO:0000256" key="2">
    <source>
        <dbReference type="ARBA" id="ARBA00022490"/>
    </source>
</evidence>